<dbReference type="PANTHER" id="PTHR11931">
    <property type="entry name" value="PHOSPHOGLYCERATE MUTASE"/>
    <property type="match status" value="1"/>
</dbReference>
<dbReference type="GO" id="GO:0006096">
    <property type="term" value="P:glycolytic process"/>
    <property type="evidence" value="ECO:0007669"/>
    <property type="project" value="UniProtKB-KW"/>
</dbReference>
<comment type="caution">
    <text evidence="6">The sequence shown here is derived from an EMBL/GenBank/DDBJ whole genome shotgun (WGS) entry which is preliminary data.</text>
</comment>
<feature type="binding site" evidence="5">
    <location>
        <begin position="21"/>
        <end position="22"/>
    </location>
    <ligand>
        <name>substrate</name>
    </ligand>
</feature>
<protein>
    <recommendedName>
        <fullName evidence="2">phosphoglycerate mutase (2,3-diphosphoglycerate-dependent)</fullName>
        <ecNumber evidence="2">5.4.2.11</ecNumber>
    </recommendedName>
</protein>
<feature type="binding site" evidence="5">
    <location>
        <position position="60"/>
    </location>
    <ligand>
        <name>substrate</name>
    </ligand>
</feature>
<proteinExistence type="inferred from homology"/>
<comment type="similarity">
    <text evidence="1">Belongs to the phosphoglycerate mutase family. BPG-dependent PGAM subfamily.</text>
</comment>
<dbReference type="Pfam" id="PF00300">
    <property type="entry name" value="His_Phos_1"/>
    <property type="match status" value="1"/>
</dbReference>
<dbReference type="CDD" id="cd07067">
    <property type="entry name" value="HP_PGM_like"/>
    <property type="match status" value="1"/>
</dbReference>
<gene>
    <name evidence="6" type="ORF">G6Y24_13345</name>
</gene>
<accession>A0A6M1XPC3</accession>
<dbReference type="SMART" id="SM00855">
    <property type="entry name" value="PGAM"/>
    <property type="match status" value="1"/>
</dbReference>
<keyword evidence="3" id="KW-0324">Glycolysis</keyword>
<sequence length="72" mass="8028">MPKLVFSRHGLSEWNALNQFTGWADVNLAPEGIEEAKEGGRKIKEAGIEFDVAYTSVLTRAIKTCNLILEYS</sequence>
<dbReference type="InterPro" id="IPR013078">
    <property type="entry name" value="His_Pase_superF_clade-1"/>
</dbReference>
<evidence type="ECO:0000313" key="6">
    <source>
        <dbReference type="EMBL" id="NGW68443.1"/>
    </source>
</evidence>
<reference evidence="6 7" key="1">
    <citation type="submission" date="2020-02" db="EMBL/GenBank/DDBJ databases">
        <title>Detection of Heterogeneous Vancomycin Intermediate Resistance in Methicillin Resistant Staphylococcus aureus Isolates from Latin-America.</title>
        <authorList>
            <person name="Castro-Cardozo B."/>
            <person name="Berrio M."/>
            <person name="Vargas M.L."/>
            <person name="Carvajal L.P."/>
            <person name="Millan L.V."/>
            <person name="Rios R."/>
            <person name="Hernandez A."/>
            <person name="Rincon S.L."/>
            <person name="Cubides P."/>
            <person name="Forero E."/>
            <person name="Dinh A."/>
            <person name="Seas C."/>
            <person name="Munita J.M."/>
            <person name="Arias C.A."/>
            <person name="Reyes J."/>
            <person name="Diaz L."/>
        </authorList>
    </citation>
    <scope>NUCLEOTIDE SEQUENCE [LARGE SCALE GENOMIC DNA]</scope>
    <source>
        <strain evidence="6 7">UG255</strain>
    </source>
</reference>
<dbReference type="AlphaFoldDB" id="A0A6M1XPC3"/>
<feature type="binding site" evidence="5">
    <location>
        <begin position="8"/>
        <end position="15"/>
    </location>
    <ligand>
        <name>substrate</name>
    </ligand>
</feature>
<evidence type="ECO:0000256" key="4">
    <source>
        <dbReference type="ARBA" id="ARBA00023235"/>
    </source>
</evidence>
<dbReference type="EMBL" id="JAALTR010000321">
    <property type="protein sequence ID" value="NGW68443.1"/>
    <property type="molecule type" value="Genomic_DNA"/>
</dbReference>
<evidence type="ECO:0000256" key="3">
    <source>
        <dbReference type="ARBA" id="ARBA00023152"/>
    </source>
</evidence>
<dbReference type="SUPFAM" id="SSF53254">
    <property type="entry name" value="Phosphoglycerate mutase-like"/>
    <property type="match status" value="1"/>
</dbReference>
<name>A0A6M1XPC3_STAAU</name>
<feature type="non-terminal residue" evidence="6">
    <location>
        <position position="72"/>
    </location>
</feature>
<dbReference type="EC" id="5.4.2.11" evidence="2"/>
<dbReference type="NCBIfam" id="TIGR01258">
    <property type="entry name" value="pgm_1"/>
    <property type="match status" value="1"/>
</dbReference>
<evidence type="ECO:0000256" key="1">
    <source>
        <dbReference type="ARBA" id="ARBA00006717"/>
    </source>
</evidence>
<evidence type="ECO:0000256" key="2">
    <source>
        <dbReference type="ARBA" id="ARBA00012028"/>
    </source>
</evidence>
<evidence type="ECO:0000256" key="5">
    <source>
        <dbReference type="PIRSR" id="PIRSR613078-2"/>
    </source>
</evidence>
<dbReference type="Proteomes" id="UP000473113">
    <property type="component" value="Unassembled WGS sequence"/>
</dbReference>
<dbReference type="PIRSF" id="PIRSF000709">
    <property type="entry name" value="6PFK_2-Ptase"/>
    <property type="match status" value="1"/>
</dbReference>
<dbReference type="InterPro" id="IPR029033">
    <property type="entry name" value="His_PPase_superfam"/>
</dbReference>
<dbReference type="Gene3D" id="3.40.50.1240">
    <property type="entry name" value="Phosphoglycerate mutase-like"/>
    <property type="match status" value="1"/>
</dbReference>
<organism evidence="6 7">
    <name type="scientific">Staphylococcus aureus</name>
    <dbReference type="NCBI Taxonomy" id="1280"/>
    <lineage>
        <taxon>Bacteria</taxon>
        <taxon>Bacillati</taxon>
        <taxon>Bacillota</taxon>
        <taxon>Bacilli</taxon>
        <taxon>Bacillales</taxon>
        <taxon>Staphylococcaceae</taxon>
        <taxon>Staphylococcus</taxon>
    </lineage>
</organism>
<evidence type="ECO:0000313" key="7">
    <source>
        <dbReference type="Proteomes" id="UP000473113"/>
    </source>
</evidence>
<dbReference type="InterPro" id="IPR005952">
    <property type="entry name" value="Phosphogly_mut1"/>
</dbReference>
<keyword evidence="4 6" id="KW-0413">Isomerase</keyword>
<dbReference type="GO" id="GO:0004619">
    <property type="term" value="F:phosphoglycerate mutase activity"/>
    <property type="evidence" value="ECO:0007669"/>
    <property type="project" value="UniProtKB-EC"/>
</dbReference>